<dbReference type="Pfam" id="PF08924">
    <property type="entry name" value="Rv2525c_GlyHyd-like"/>
    <property type="match status" value="1"/>
</dbReference>
<keyword evidence="3" id="KW-1185">Reference proteome</keyword>
<gene>
    <name evidence="2" type="ORF">WMW72_29205</name>
</gene>
<dbReference type="SUPFAM" id="SSF51445">
    <property type="entry name" value="(Trans)glycosidases"/>
    <property type="match status" value="1"/>
</dbReference>
<keyword evidence="2" id="KW-0378">Hydrolase</keyword>
<reference evidence="2 3" key="1">
    <citation type="submission" date="2024-04" db="EMBL/GenBank/DDBJ databases">
        <title>draft genome sequnece of Paenibacillus filicis.</title>
        <authorList>
            <person name="Kim D.-U."/>
        </authorList>
    </citation>
    <scope>NUCLEOTIDE SEQUENCE [LARGE SCALE GENOMIC DNA]</scope>
    <source>
        <strain evidence="2 3">KACC14197</strain>
    </source>
</reference>
<name>A0ABU9DSY2_9BACL</name>
<dbReference type="InterPro" id="IPR015020">
    <property type="entry name" value="Rv2525c-like_Glyco_Hydro-like"/>
</dbReference>
<sequence length="261" mass="28242">MAKGFDCATPLTASLVKQFASQGFTFVGRYLAEAGSWKRLSPAEAKLISDAGLYIVSFFERYANRVREGAAAGTADGKLALRYAQEVGQPVGSTIYAAVDYDAPAGDFNAIEAYIRAFDAQITGYEAGVYGSYYVVKAMHERGVTAKLMQTYAWSRGLKYDAISIYQYKNDVIVNGIGIDYNESNGNAGGWKVGMAIIQQPCLDPGVAQTVINTWIKKSWADAEAAKKGADSATVQALTDQQKYYNQLANALRDAAGLPRE</sequence>
<dbReference type="InterPro" id="IPR017853">
    <property type="entry name" value="GH"/>
</dbReference>
<dbReference type="Gene3D" id="3.20.20.80">
    <property type="entry name" value="Glycosidases"/>
    <property type="match status" value="1"/>
</dbReference>
<comment type="caution">
    <text evidence="2">The sequence shown here is derived from an EMBL/GenBank/DDBJ whole genome shotgun (WGS) entry which is preliminary data.</text>
</comment>
<dbReference type="Proteomes" id="UP001469365">
    <property type="component" value="Unassembled WGS sequence"/>
</dbReference>
<evidence type="ECO:0000259" key="1">
    <source>
        <dbReference type="Pfam" id="PF08924"/>
    </source>
</evidence>
<organism evidence="2 3">
    <name type="scientific">Paenibacillus filicis</name>
    <dbReference type="NCBI Taxonomy" id="669464"/>
    <lineage>
        <taxon>Bacteria</taxon>
        <taxon>Bacillati</taxon>
        <taxon>Bacillota</taxon>
        <taxon>Bacilli</taxon>
        <taxon>Bacillales</taxon>
        <taxon>Paenibacillaceae</taxon>
        <taxon>Paenibacillus</taxon>
    </lineage>
</organism>
<protein>
    <submittedName>
        <fullName evidence="2">Glycoside hydrolase domain-containing protein</fullName>
    </submittedName>
</protein>
<evidence type="ECO:0000313" key="3">
    <source>
        <dbReference type="Proteomes" id="UP001469365"/>
    </source>
</evidence>
<feature type="domain" description="Rv2525c-like glycoside hydrolase-like" evidence="1">
    <location>
        <begin position="18"/>
        <end position="182"/>
    </location>
</feature>
<dbReference type="EMBL" id="JBBPCC010000025">
    <property type="protein sequence ID" value="MEK8131994.1"/>
    <property type="molecule type" value="Genomic_DNA"/>
</dbReference>
<dbReference type="RefSeq" id="WP_341419120.1">
    <property type="nucleotide sequence ID" value="NZ_JBBPCC010000025.1"/>
</dbReference>
<proteinExistence type="predicted"/>
<accession>A0ABU9DSY2</accession>
<evidence type="ECO:0000313" key="2">
    <source>
        <dbReference type="EMBL" id="MEK8131994.1"/>
    </source>
</evidence>
<dbReference type="GO" id="GO:0016787">
    <property type="term" value="F:hydrolase activity"/>
    <property type="evidence" value="ECO:0007669"/>
    <property type="project" value="UniProtKB-KW"/>
</dbReference>